<dbReference type="HAMAP" id="MF_00604">
    <property type="entry name" value="SUI1"/>
    <property type="match status" value="1"/>
</dbReference>
<gene>
    <name evidence="8" type="primary">yciH</name>
    <name evidence="9" type="ORF">ENL48_03630</name>
    <name evidence="8" type="ORF">ENT89_05175</name>
    <name evidence="7" type="ORF">ENX77_05635</name>
</gene>
<dbReference type="Pfam" id="PF01253">
    <property type="entry name" value="SUI1"/>
    <property type="match status" value="1"/>
</dbReference>
<accession>A0A7C4S863</accession>
<dbReference type="EMBL" id="DTPI01000031">
    <property type="protein sequence ID" value="HGE66582.1"/>
    <property type="molecule type" value="Genomic_DNA"/>
</dbReference>
<dbReference type="GO" id="GO:0006417">
    <property type="term" value="P:regulation of translation"/>
    <property type="evidence" value="ECO:0007669"/>
    <property type="project" value="UniProtKB-UniRule"/>
</dbReference>
<sequence>MGLEICPVCGLPKDLCVCEEVAKDQQQITIKVVKRRYGKEVTLIEGINKSEINLEELAKFLKSKLACGGTVKNNVIELQGNHVSRVKELLIKKGFNPNRIKT</sequence>
<evidence type="ECO:0000256" key="4">
    <source>
        <dbReference type="HAMAP-Rule" id="MF_00604"/>
    </source>
</evidence>
<dbReference type="GO" id="GO:0002188">
    <property type="term" value="P:translation reinitiation"/>
    <property type="evidence" value="ECO:0007669"/>
    <property type="project" value="UniProtKB-UniRule"/>
</dbReference>
<organism evidence="8">
    <name type="scientific">Geoglobus ahangari</name>
    <dbReference type="NCBI Taxonomy" id="113653"/>
    <lineage>
        <taxon>Archaea</taxon>
        <taxon>Methanobacteriati</taxon>
        <taxon>Methanobacteriota</taxon>
        <taxon>Archaeoglobi</taxon>
        <taxon>Archaeoglobales</taxon>
        <taxon>Archaeoglobaceae</taxon>
        <taxon>Geoglobus</taxon>
    </lineage>
</organism>
<name>A0A7C4S863_9EURY</name>
<dbReference type="PIRSF" id="PIRSF037511">
    <property type="entry name" value="Transl_init_SUI1_pro"/>
    <property type="match status" value="1"/>
</dbReference>
<evidence type="ECO:0000256" key="3">
    <source>
        <dbReference type="ARBA" id="ARBA00022917"/>
    </source>
</evidence>
<dbReference type="GO" id="GO:0003729">
    <property type="term" value="F:mRNA binding"/>
    <property type="evidence" value="ECO:0007669"/>
    <property type="project" value="TreeGrafter"/>
</dbReference>
<dbReference type="InterPro" id="IPR001950">
    <property type="entry name" value="SUI1"/>
</dbReference>
<evidence type="ECO:0000313" key="9">
    <source>
        <dbReference type="EMBL" id="HHF48278.1"/>
    </source>
</evidence>
<keyword evidence="3 4" id="KW-0648">Protein biosynthesis</keyword>
<reference evidence="8" key="1">
    <citation type="journal article" date="2020" name="mSystems">
        <title>Genome- and Community-Level Interaction Insights into Carbon Utilization and Element Cycling Functions of Hydrothermarchaeota in Hydrothermal Sediment.</title>
        <authorList>
            <person name="Zhou Z."/>
            <person name="Liu Y."/>
            <person name="Xu W."/>
            <person name="Pan J."/>
            <person name="Luo Z.H."/>
            <person name="Li M."/>
        </authorList>
    </citation>
    <scope>NUCLEOTIDE SEQUENCE [LARGE SCALE GENOMIC DNA]</scope>
    <source>
        <strain evidence="9">SpSt-10</strain>
        <strain evidence="8">SpSt-62</strain>
        <strain evidence="7">SpSt-97</strain>
    </source>
</reference>
<dbReference type="SUPFAM" id="SSF55159">
    <property type="entry name" value="eIF1-like"/>
    <property type="match status" value="1"/>
</dbReference>
<evidence type="ECO:0000256" key="1">
    <source>
        <dbReference type="ARBA" id="ARBA00005422"/>
    </source>
</evidence>
<evidence type="ECO:0000313" key="8">
    <source>
        <dbReference type="EMBL" id="HGU59548.1"/>
    </source>
</evidence>
<dbReference type="NCBIfam" id="TIGR01158">
    <property type="entry name" value="SUI1_rel"/>
    <property type="match status" value="1"/>
</dbReference>
<keyword evidence="2 4" id="KW-0810">Translation regulation</keyword>
<feature type="domain" description="SUI1" evidence="6">
    <location>
        <begin position="28"/>
        <end position="94"/>
    </location>
</feature>
<dbReference type="PROSITE" id="PS50296">
    <property type="entry name" value="SUI1"/>
    <property type="match status" value="1"/>
</dbReference>
<dbReference type="CDD" id="cd11567">
    <property type="entry name" value="YciH_like"/>
    <property type="match status" value="1"/>
</dbReference>
<evidence type="ECO:0000256" key="5">
    <source>
        <dbReference type="PIRNR" id="PIRNR037511"/>
    </source>
</evidence>
<comment type="similarity">
    <text evidence="1 4 5">Belongs to the SUI1 family.</text>
</comment>
<dbReference type="InterPro" id="IPR022851">
    <property type="entry name" value="SUI1_arc"/>
</dbReference>
<dbReference type="AlphaFoldDB" id="A0A7C4S863"/>
<dbReference type="Gene3D" id="3.30.780.10">
    <property type="entry name" value="SUI1-like domain"/>
    <property type="match status" value="1"/>
</dbReference>
<dbReference type="InterPro" id="IPR005872">
    <property type="entry name" value="SUI1_arc_bac"/>
</dbReference>
<dbReference type="InterPro" id="IPR050318">
    <property type="entry name" value="DENR/SUI1_TIF"/>
</dbReference>
<dbReference type="EMBL" id="DTAK01000038">
    <property type="protein sequence ID" value="HGU59548.1"/>
    <property type="molecule type" value="Genomic_DNA"/>
</dbReference>
<dbReference type="EMBL" id="DRUC01000055">
    <property type="protein sequence ID" value="HHF48278.1"/>
    <property type="molecule type" value="Genomic_DNA"/>
</dbReference>
<evidence type="ECO:0000256" key="2">
    <source>
        <dbReference type="ARBA" id="ARBA00022845"/>
    </source>
</evidence>
<dbReference type="InterPro" id="IPR036877">
    <property type="entry name" value="SUI1_dom_sf"/>
</dbReference>
<proteinExistence type="inferred from homology"/>
<dbReference type="GO" id="GO:0001731">
    <property type="term" value="P:formation of translation preinitiation complex"/>
    <property type="evidence" value="ECO:0007669"/>
    <property type="project" value="UniProtKB-UniRule"/>
</dbReference>
<dbReference type="GO" id="GO:0003743">
    <property type="term" value="F:translation initiation factor activity"/>
    <property type="evidence" value="ECO:0007669"/>
    <property type="project" value="UniProtKB-UniRule"/>
</dbReference>
<protein>
    <recommendedName>
        <fullName evidence="4 5">Protein translation factor SUI1 homolog</fullName>
    </recommendedName>
</protein>
<dbReference type="PANTHER" id="PTHR12789:SF0">
    <property type="entry name" value="DENSITY-REGULATED PROTEIN"/>
    <property type="match status" value="1"/>
</dbReference>
<evidence type="ECO:0000259" key="6">
    <source>
        <dbReference type="PROSITE" id="PS50296"/>
    </source>
</evidence>
<evidence type="ECO:0000313" key="7">
    <source>
        <dbReference type="EMBL" id="HGE66582.1"/>
    </source>
</evidence>
<dbReference type="PANTHER" id="PTHR12789">
    <property type="entry name" value="DENSITY-REGULATED PROTEIN HOMOLOG"/>
    <property type="match status" value="1"/>
</dbReference>
<comment type="caution">
    <text evidence="8">The sequence shown here is derived from an EMBL/GenBank/DDBJ whole genome shotgun (WGS) entry which is preliminary data.</text>
</comment>
<dbReference type="NCBIfam" id="NF002096">
    <property type="entry name" value="PRK00939.1"/>
    <property type="match status" value="1"/>
</dbReference>